<dbReference type="OrthoDB" id="3236663at2759"/>
<keyword evidence="2" id="KW-1185">Reference proteome</keyword>
<evidence type="ECO:0000313" key="2">
    <source>
        <dbReference type="Proteomes" id="UP000799118"/>
    </source>
</evidence>
<dbReference type="Gene3D" id="3.30.200.20">
    <property type="entry name" value="Phosphorylase Kinase, domain 1"/>
    <property type="match status" value="1"/>
</dbReference>
<dbReference type="Proteomes" id="UP000799118">
    <property type="component" value="Unassembled WGS sequence"/>
</dbReference>
<dbReference type="SUPFAM" id="SSF56112">
    <property type="entry name" value="Protein kinase-like (PK-like)"/>
    <property type="match status" value="1"/>
</dbReference>
<sequence length="64" mass="7763">FQDVWIGKLNEQRVYIKVLRFFQQGSDRKITWKVCKEVLLWRQLNHPNILPFLVSMTHHLSLDV</sequence>
<gene>
    <name evidence="1" type="ORF">BT96DRAFT_1039921</name>
</gene>
<dbReference type="EMBL" id="ML769512">
    <property type="protein sequence ID" value="KAE9396511.1"/>
    <property type="molecule type" value="Genomic_DNA"/>
</dbReference>
<evidence type="ECO:0008006" key="3">
    <source>
        <dbReference type="Google" id="ProtNLM"/>
    </source>
</evidence>
<accession>A0A6A4HFI6</accession>
<dbReference type="AlphaFoldDB" id="A0A6A4HFI6"/>
<dbReference type="InterPro" id="IPR011009">
    <property type="entry name" value="Kinase-like_dom_sf"/>
</dbReference>
<name>A0A6A4HFI6_9AGAR</name>
<feature type="non-terminal residue" evidence="1">
    <location>
        <position position="1"/>
    </location>
</feature>
<organism evidence="1 2">
    <name type="scientific">Gymnopus androsaceus JB14</name>
    <dbReference type="NCBI Taxonomy" id="1447944"/>
    <lineage>
        <taxon>Eukaryota</taxon>
        <taxon>Fungi</taxon>
        <taxon>Dikarya</taxon>
        <taxon>Basidiomycota</taxon>
        <taxon>Agaricomycotina</taxon>
        <taxon>Agaricomycetes</taxon>
        <taxon>Agaricomycetidae</taxon>
        <taxon>Agaricales</taxon>
        <taxon>Marasmiineae</taxon>
        <taxon>Omphalotaceae</taxon>
        <taxon>Gymnopus</taxon>
    </lineage>
</organism>
<protein>
    <recommendedName>
        <fullName evidence="3">Protein kinase domain-containing protein</fullName>
    </recommendedName>
</protein>
<evidence type="ECO:0000313" key="1">
    <source>
        <dbReference type="EMBL" id="KAE9396511.1"/>
    </source>
</evidence>
<reference evidence="1" key="1">
    <citation type="journal article" date="2019" name="Environ. Microbiol.">
        <title>Fungal ecological strategies reflected in gene transcription - a case study of two litter decomposers.</title>
        <authorList>
            <person name="Barbi F."/>
            <person name="Kohler A."/>
            <person name="Barry K."/>
            <person name="Baskaran P."/>
            <person name="Daum C."/>
            <person name="Fauchery L."/>
            <person name="Ihrmark K."/>
            <person name="Kuo A."/>
            <person name="LaButti K."/>
            <person name="Lipzen A."/>
            <person name="Morin E."/>
            <person name="Grigoriev I.V."/>
            <person name="Henrissat B."/>
            <person name="Lindahl B."/>
            <person name="Martin F."/>
        </authorList>
    </citation>
    <scope>NUCLEOTIDE SEQUENCE</scope>
    <source>
        <strain evidence="1">JB14</strain>
    </source>
</reference>
<proteinExistence type="predicted"/>